<dbReference type="AlphaFoldDB" id="A0A6N0JIR4"/>
<gene>
    <name evidence="1" type="ORF">FOC81_10035</name>
</gene>
<dbReference type="RefSeq" id="WP_174716186.1">
    <property type="nucleotide sequence ID" value="NZ_CP054569.1"/>
</dbReference>
<sequence length="204" mass="21693">MPDARDEILAECALAFAGNSEDCNKYVKAVSGPFFDPDLFTGPGMNADAIVALLRASTDWTSLGFSHDQAIENAKAGKFVVAGMTSAELQSTNGHLAVVAGDDGQMSGRVRVPICYAGSLNAAARVQRKRVSETFGAQVARDGRISYFARDVQTLPATLAVSRLVDELRGVRIPTTEMALAPVEPKRIRKAAGKPKAKKGKRGN</sequence>
<reference evidence="1 2" key="1">
    <citation type="submission" date="2020-05" db="EMBL/GenBank/DDBJ databases">
        <title>FDA dAtabase for Regulatory Grade micrObial Sequences (FDA-ARGOS): Supporting development and validation of Infectious Disease Dx tests.</title>
        <authorList>
            <person name="Sproer C."/>
            <person name="Gronow S."/>
            <person name="Severitt S."/>
            <person name="Schroder I."/>
            <person name="Tallon L."/>
            <person name="Sadzewicz L."/>
            <person name="Zhao X."/>
            <person name="Vavikolanu K."/>
            <person name="Mehta A."/>
            <person name="Aluvathingal J."/>
            <person name="Nadendla S."/>
            <person name="Myers T."/>
            <person name="Yan Y."/>
            <person name="Sichtig H."/>
        </authorList>
    </citation>
    <scope>NUCLEOTIDE SEQUENCE [LARGE SCALE GENOMIC DNA]</scope>
    <source>
        <strain evidence="1 2">FDAARGOS_787</strain>
    </source>
</reference>
<name>A0A6N0JIR4_ACHDE</name>
<evidence type="ECO:0000313" key="2">
    <source>
        <dbReference type="Proteomes" id="UP000509782"/>
    </source>
</evidence>
<accession>A0A6N0JIR4</accession>
<dbReference type="Proteomes" id="UP000509782">
    <property type="component" value="Chromosome"/>
</dbReference>
<proteinExistence type="predicted"/>
<dbReference type="Gene3D" id="3.90.1720.10">
    <property type="entry name" value="endopeptidase domain like (from Nostoc punctiforme)"/>
    <property type="match status" value="1"/>
</dbReference>
<organism evidence="1 2">
    <name type="scientific">Achromobacter denitrificans</name>
    <name type="common">Alcaligenes denitrificans</name>
    <dbReference type="NCBI Taxonomy" id="32002"/>
    <lineage>
        <taxon>Bacteria</taxon>
        <taxon>Pseudomonadati</taxon>
        <taxon>Pseudomonadota</taxon>
        <taxon>Betaproteobacteria</taxon>
        <taxon>Burkholderiales</taxon>
        <taxon>Alcaligenaceae</taxon>
        <taxon>Achromobacter</taxon>
    </lineage>
</organism>
<dbReference type="EMBL" id="CP054569">
    <property type="protein sequence ID" value="QKQ47011.1"/>
    <property type="molecule type" value="Genomic_DNA"/>
</dbReference>
<evidence type="ECO:0000313" key="1">
    <source>
        <dbReference type="EMBL" id="QKQ47011.1"/>
    </source>
</evidence>
<protein>
    <submittedName>
        <fullName evidence="1">Uncharacterized protein</fullName>
    </submittedName>
</protein>